<dbReference type="InterPro" id="IPR023393">
    <property type="entry name" value="START-like_dom_sf"/>
</dbReference>
<keyword evidence="4" id="KW-1185">Reference proteome</keyword>
<dbReference type="Gene3D" id="3.30.530.20">
    <property type="match status" value="1"/>
</dbReference>
<name>A0A1T4QL48_9BACT</name>
<evidence type="ECO:0000313" key="3">
    <source>
        <dbReference type="EMBL" id="SKA04503.1"/>
    </source>
</evidence>
<reference evidence="4" key="1">
    <citation type="submission" date="2017-02" db="EMBL/GenBank/DDBJ databases">
        <authorList>
            <person name="Varghese N."/>
            <person name="Submissions S."/>
        </authorList>
    </citation>
    <scope>NUCLEOTIDE SEQUENCE [LARGE SCALE GENOMIC DNA]</scope>
    <source>
        <strain evidence="4">DSM 22224</strain>
    </source>
</reference>
<protein>
    <submittedName>
        <fullName evidence="3">Uncharacterized conserved protein YndB, AHSA1/START domain</fullName>
    </submittedName>
</protein>
<evidence type="ECO:0000256" key="1">
    <source>
        <dbReference type="ARBA" id="ARBA00006817"/>
    </source>
</evidence>
<gene>
    <name evidence="3" type="ORF">SAMN04488128_102438</name>
</gene>
<organism evidence="3 4">
    <name type="scientific">Chitinophaga eiseniae</name>
    <dbReference type="NCBI Taxonomy" id="634771"/>
    <lineage>
        <taxon>Bacteria</taxon>
        <taxon>Pseudomonadati</taxon>
        <taxon>Bacteroidota</taxon>
        <taxon>Chitinophagia</taxon>
        <taxon>Chitinophagales</taxon>
        <taxon>Chitinophagaceae</taxon>
        <taxon>Chitinophaga</taxon>
    </lineage>
</organism>
<proteinExistence type="inferred from homology"/>
<accession>A0A1T4QL48</accession>
<dbReference type="AlphaFoldDB" id="A0A1T4QL48"/>
<dbReference type="Pfam" id="PF08327">
    <property type="entry name" value="AHSA1"/>
    <property type="match status" value="1"/>
</dbReference>
<dbReference type="InterPro" id="IPR013538">
    <property type="entry name" value="ASHA1/2-like_C"/>
</dbReference>
<evidence type="ECO:0000259" key="2">
    <source>
        <dbReference type="Pfam" id="PF08327"/>
    </source>
</evidence>
<dbReference type="RefSeq" id="WP_078670287.1">
    <property type="nucleotide sequence ID" value="NZ_FUWZ01000002.1"/>
</dbReference>
<evidence type="ECO:0000313" key="4">
    <source>
        <dbReference type="Proteomes" id="UP000190367"/>
    </source>
</evidence>
<dbReference type="EMBL" id="FUWZ01000002">
    <property type="protein sequence ID" value="SKA04503.1"/>
    <property type="molecule type" value="Genomic_DNA"/>
</dbReference>
<dbReference type="STRING" id="634771.SAMN04488128_102438"/>
<dbReference type="SUPFAM" id="SSF55961">
    <property type="entry name" value="Bet v1-like"/>
    <property type="match status" value="1"/>
</dbReference>
<sequence>MKDFKKYFSIPAPPEEVYAALTNPATIQLWTGEVAEMSTEPGSEFALWEESIVGKNLEFEPGKKIVQQWYFGEDEEAPSIVTIILHTGKKGTDVELRHTNIPDEAFEDITTGWQEAYFGSLIDFYKE</sequence>
<feature type="domain" description="Activator of Hsp90 ATPase homologue 1/2-like C-terminal" evidence="2">
    <location>
        <begin position="12"/>
        <end position="117"/>
    </location>
</feature>
<dbReference type="OrthoDB" id="1445093at2"/>
<dbReference type="Proteomes" id="UP000190367">
    <property type="component" value="Unassembled WGS sequence"/>
</dbReference>
<comment type="similarity">
    <text evidence="1">Belongs to the AHA1 family.</text>
</comment>